<dbReference type="InterPro" id="IPR009057">
    <property type="entry name" value="Homeodomain-like_sf"/>
</dbReference>
<keyword evidence="2" id="KW-0805">Transcription regulation</keyword>
<comment type="caution">
    <text evidence="6">The sequence shown here is derived from an EMBL/GenBank/DDBJ whole genome shotgun (WGS) entry which is preliminary data.</text>
</comment>
<evidence type="ECO:0000256" key="1">
    <source>
        <dbReference type="ARBA" id="ARBA00022491"/>
    </source>
</evidence>
<dbReference type="OrthoDB" id="9804543at2"/>
<evidence type="ECO:0000313" key="7">
    <source>
        <dbReference type="Proteomes" id="UP000280434"/>
    </source>
</evidence>
<dbReference type="FunFam" id="1.10.10.60:FF:000132">
    <property type="entry name" value="AraC family transcriptional regulator"/>
    <property type="match status" value="1"/>
</dbReference>
<keyword evidence="7" id="KW-1185">Reference proteome</keyword>
<evidence type="ECO:0000256" key="4">
    <source>
        <dbReference type="ARBA" id="ARBA00023163"/>
    </source>
</evidence>
<dbReference type="AlphaFoldDB" id="A0A494XNC8"/>
<dbReference type="CDD" id="cd06124">
    <property type="entry name" value="cupin_NimR-like_N"/>
    <property type="match status" value="1"/>
</dbReference>
<dbReference type="PROSITE" id="PS01124">
    <property type="entry name" value="HTH_ARAC_FAMILY_2"/>
    <property type="match status" value="1"/>
</dbReference>
<dbReference type="SUPFAM" id="SSF51182">
    <property type="entry name" value="RmlC-like cupins"/>
    <property type="match status" value="1"/>
</dbReference>
<feature type="domain" description="HTH araC/xylS-type" evidence="5">
    <location>
        <begin position="161"/>
        <end position="258"/>
    </location>
</feature>
<evidence type="ECO:0000256" key="3">
    <source>
        <dbReference type="ARBA" id="ARBA00023125"/>
    </source>
</evidence>
<dbReference type="Proteomes" id="UP000280434">
    <property type="component" value="Unassembled WGS sequence"/>
</dbReference>
<gene>
    <name evidence="6" type="ORF">D7S89_00815</name>
</gene>
<sequence>MSLLERLDLPSDAHADTPLVVAKRWVQTTIRVTQAHAHKPGQLFGASRGLLSVGTQTGLWVVPAIHAVWIPPDHMHSVRSHGPFEGWGAYVAPHACASLPAQPCMLRVTGLLREAVARAAGWTHDELKPHEVRLAQVIVDEIATAPRAHFDLPMPRDARALRIARELAAHPDDERTLQAWAQWGAMSTRTLTRKFVEETGYGFGAWRQRARVMRAVERLAAGEPVTTVALDLGYGNVSAFIAMFKRTLGVTPGRFFEGDEGGAPALGDGL</sequence>
<dbReference type="InterPro" id="IPR018062">
    <property type="entry name" value="HTH_AraC-typ_CS"/>
</dbReference>
<organism evidence="6 7">
    <name type="scientific">Trinickia fusca</name>
    <dbReference type="NCBI Taxonomy" id="2419777"/>
    <lineage>
        <taxon>Bacteria</taxon>
        <taxon>Pseudomonadati</taxon>
        <taxon>Pseudomonadota</taxon>
        <taxon>Betaproteobacteria</taxon>
        <taxon>Burkholderiales</taxon>
        <taxon>Burkholderiaceae</taxon>
        <taxon>Trinickia</taxon>
    </lineage>
</organism>
<evidence type="ECO:0000256" key="2">
    <source>
        <dbReference type="ARBA" id="ARBA00023015"/>
    </source>
</evidence>
<evidence type="ECO:0000259" key="5">
    <source>
        <dbReference type="PROSITE" id="PS01124"/>
    </source>
</evidence>
<dbReference type="EMBL" id="RBZV01000001">
    <property type="protein sequence ID" value="RKP52128.1"/>
    <property type="molecule type" value="Genomic_DNA"/>
</dbReference>
<dbReference type="SUPFAM" id="SSF46689">
    <property type="entry name" value="Homeodomain-like"/>
    <property type="match status" value="2"/>
</dbReference>
<dbReference type="SMART" id="SM00342">
    <property type="entry name" value="HTH_ARAC"/>
    <property type="match status" value="1"/>
</dbReference>
<dbReference type="PANTHER" id="PTHR11019:SF159">
    <property type="entry name" value="TRANSCRIPTIONAL REGULATOR-RELATED"/>
    <property type="match status" value="1"/>
</dbReference>
<dbReference type="PROSITE" id="PS00041">
    <property type="entry name" value="HTH_ARAC_FAMILY_1"/>
    <property type="match status" value="1"/>
</dbReference>
<keyword evidence="1" id="KW-0678">Repressor</keyword>
<accession>A0A494XNC8</accession>
<name>A0A494XNC8_9BURK</name>
<dbReference type="Gene3D" id="1.10.10.60">
    <property type="entry name" value="Homeodomain-like"/>
    <property type="match status" value="1"/>
</dbReference>
<dbReference type="PANTHER" id="PTHR11019">
    <property type="entry name" value="HTH-TYPE TRANSCRIPTIONAL REGULATOR NIMR"/>
    <property type="match status" value="1"/>
</dbReference>
<evidence type="ECO:0000313" key="6">
    <source>
        <dbReference type="EMBL" id="RKP52128.1"/>
    </source>
</evidence>
<keyword evidence="4" id="KW-0804">Transcription</keyword>
<dbReference type="GO" id="GO:0043565">
    <property type="term" value="F:sequence-specific DNA binding"/>
    <property type="evidence" value="ECO:0007669"/>
    <property type="project" value="InterPro"/>
</dbReference>
<dbReference type="RefSeq" id="WP_121274839.1">
    <property type="nucleotide sequence ID" value="NZ_RBZV01000001.1"/>
</dbReference>
<dbReference type="Pfam" id="PF12833">
    <property type="entry name" value="HTH_18"/>
    <property type="match status" value="1"/>
</dbReference>
<proteinExistence type="predicted"/>
<protein>
    <submittedName>
        <fullName evidence="6">AraC family transcriptional regulator</fullName>
    </submittedName>
</protein>
<keyword evidence="3" id="KW-0238">DNA-binding</keyword>
<dbReference type="InterPro" id="IPR011051">
    <property type="entry name" value="RmlC_Cupin_sf"/>
</dbReference>
<dbReference type="GO" id="GO:0003700">
    <property type="term" value="F:DNA-binding transcription factor activity"/>
    <property type="evidence" value="ECO:0007669"/>
    <property type="project" value="InterPro"/>
</dbReference>
<reference evidence="6 7" key="1">
    <citation type="submission" date="2018-10" db="EMBL/GenBank/DDBJ databases">
        <title>Paraburkholderia sp. 7MK8-2, isolated from soil.</title>
        <authorList>
            <person name="Gao Z.-H."/>
            <person name="Qiu L.-H."/>
        </authorList>
    </citation>
    <scope>NUCLEOTIDE SEQUENCE [LARGE SCALE GENOMIC DNA]</scope>
    <source>
        <strain evidence="6 7">7MK8-2</strain>
    </source>
</reference>
<dbReference type="InterPro" id="IPR018060">
    <property type="entry name" value="HTH_AraC"/>
</dbReference>